<comment type="caution">
    <text evidence="8">The sequence shown here is derived from an EMBL/GenBank/DDBJ whole genome shotgun (WGS) entry which is preliminary data.</text>
</comment>
<dbReference type="Gene3D" id="3.30.465.10">
    <property type="match status" value="1"/>
</dbReference>
<dbReference type="GO" id="GO:0050614">
    <property type="term" value="F:Delta24-sterol reductase activity"/>
    <property type="evidence" value="ECO:0007669"/>
    <property type="project" value="UniProtKB-EC"/>
</dbReference>
<keyword evidence="9" id="KW-1185">Reference proteome</keyword>
<dbReference type="InterPro" id="IPR006094">
    <property type="entry name" value="Oxid_FAD_bind_N"/>
</dbReference>
<keyword evidence="5" id="KW-0472">Membrane</keyword>
<dbReference type="SUPFAM" id="SSF56176">
    <property type="entry name" value="FAD-binding/transporter-associated domain-like"/>
    <property type="match status" value="1"/>
</dbReference>
<dbReference type="InterPro" id="IPR016169">
    <property type="entry name" value="FAD-bd_PCMH_sub2"/>
</dbReference>
<evidence type="ECO:0000313" key="8">
    <source>
        <dbReference type="EMBL" id="TKW49261.1"/>
    </source>
</evidence>
<dbReference type="InterPro" id="IPR040165">
    <property type="entry name" value="Diminuto-like"/>
</dbReference>
<name>A0A4U6X1M1_9PEZI</name>
<feature type="compositionally biased region" description="Gly residues" evidence="6">
    <location>
        <begin position="377"/>
        <end position="395"/>
    </location>
</feature>
<reference evidence="8 9" key="1">
    <citation type="journal article" date="2019" name="PLoS ONE">
        <title>Comparative genome analysis indicates high evolutionary potential of pathogenicity genes in Colletotrichum tanaceti.</title>
        <authorList>
            <person name="Lelwala R.V."/>
            <person name="Korhonen P.K."/>
            <person name="Young N.D."/>
            <person name="Scott J.B."/>
            <person name="Ades P.A."/>
            <person name="Gasser R.B."/>
            <person name="Taylor P.W.J."/>
        </authorList>
    </citation>
    <scope>NUCLEOTIDE SEQUENCE [LARGE SCALE GENOMIC DNA]</scope>
    <source>
        <strain evidence="8">BRIP57314</strain>
    </source>
</reference>
<gene>
    <name evidence="8" type="primary">DHCR24</name>
    <name evidence="8" type="ORF">CTA1_7390</name>
</gene>
<dbReference type="PROSITE" id="PS51387">
    <property type="entry name" value="FAD_PCMH"/>
    <property type="match status" value="1"/>
</dbReference>
<feature type="region of interest" description="Disordered" evidence="6">
    <location>
        <begin position="365"/>
        <end position="401"/>
    </location>
</feature>
<dbReference type="PANTHER" id="PTHR10801">
    <property type="entry name" value="24-DEHYDROCHOLESTEROL REDUCTASE"/>
    <property type="match status" value="1"/>
</dbReference>
<keyword evidence="3" id="KW-0812">Transmembrane</keyword>
<dbReference type="EMBL" id="PJEX01000582">
    <property type="protein sequence ID" value="TKW49261.1"/>
    <property type="molecule type" value="Genomic_DNA"/>
</dbReference>
<protein>
    <recommendedName>
        <fullName evidence="2">Delta(24)-sterol reductase</fullName>
        <ecNumber evidence="2">1.3.1.72</ecNumber>
    </recommendedName>
</protein>
<evidence type="ECO:0000256" key="3">
    <source>
        <dbReference type="ARBA" id="ARBA00022692"/>
    </source>
</evidence>
<proteinExistence type="predicted"/>
<organism evidence="8 9">
    <name type="scientific">Colletotrichum tanaceti</name>
    <dbReference type="NCBI Taxonomy" id="1306861"/>
    <lineage>
        <taxon>Eukaryota</taxon>
        <taxon>Fungi</taxon>
        <taxon>Dikarya</taxon>
        <taxon>Ascomycota</taxon>
        <taxon>Pezizomycotina</taxon>
        <taxon>Sordariomycetes</taxon>
        <taxon>Hypocreomycetidae</taxon>
        <taxon>Glomerellales</taxon>
        <taxon>Glomerellaceae</taxon>
        <taxon>Colletotrichum</taxon>
        <taxon>Colletotrichum destructivum species complex</taxon>
    </lineage>
</organism>
<evidence type="ECO:0000256" key="4">
    <source>
        <dbReference type="ARBA" id="ARBA00022989"/>
    </source>
</evidence>
<comment type="subcellular location">
    <subcellularLocation>
        <location evidence="1">Membrane</location>
        <topology evidence="1">Single-pass membrane protein</topology>
    </subcellularLocation>
</comment>
<dbReference type="PANTHER" id="PTHR10801:SF10">
    <property type="entry name" value="FAD BINDING DOMAIN PROTEIN (AFU_ORTHOLOGUE AFUA_6G14300)"/>
    <property type="match status" value="1"/>
</dbReference>
<dbReference type="GO" id="GO:0005737">
    <property type="term" value="C:cytoplasm"/>
    <property type="evidence" value="ECO:0007669"/>
    <property type="project" value="TreeGrafter"/>
</dbReference>
<accession>A0A4U6X1M1</accession>
<dbReference type="GO" id="GO:0008202">
    <property type="term" value="P:steroid metabolic process"/>
    <property type="evidence" value="ECO:0007669"/>
    <property type="project" value="TreeGrafter"/>
</dbReference>
<evidence type="ECO:0000256" key="2">
    <source>
        <dbReference type="ARBA" id="ARBA00012405"/>
    </source>
</evidence>
<feature type="domain" description="FAD-binding PCMH-type" evidence="7">
    <location>
        <begin position="1"/>
        <end position="165"/>
    </location>
</feature>
<evidence type="ECO:0000313" key="9">
    <source>
        <dbReference type="Proteomes" id="UP000310108"/>
    </source>
</evidence>
<dbReference type="AlphaFoldDB" id="A0A4U6X1M1"/>
<sequence>MDEHDAAVRRIAEAVRDHHSRREPFRIFHGATSSTRPPHGQRVVDISPLRRVLRVDPAAALAVVEPGVPMDALVAATLPRGLLPPVVMEFPGITCGGGFAGSAGESSSFRHGYFDETVRSVEMVLADGQIVTASPTENPDLFRGAAGALGTLGVVTKLKLRLVPARRFVKVTYHSYSTVPEAVAAIRRETALPHNDYVEAFVFSRTSAAVVTGHLTDHLPDKSRPRTFRRPGDPWFYLHARKRIANGTPTPDYVPLQDYLFRHDRGAFWMGELAFRYFAFVPFNRFTRRALDALMDTRTLYKAGLGGAGAAGRGRMTFRYLVHDLSLPYTTAQDFIDYVADTFEIWPLWLCPLRALASTPSFHPYTTEPVNDNDNGDGNGNGNGDGSGDGNGNGNGVTQPMLNVGVWGPSSKKIDRFVRQNRDLEAKLAELGGRKVLYSHAYYTEKEFWDVYDRDWYTALRERYGAASLPTVFDKVTVDVARERERKSLRGRVAVSWPFAGLIGVWSAIRK</sequence>
<keyword evidence="4" id="KW-1133">Transmembrane helix</keyword>
<evidence type="ECO:0000259" key="7">
    <source>
        <dbReference type="PROSITE" id="PS51387"/>
    </source>
</evidence>
<evidence type="ECO:0000256" key="1">
    <source>
        <dbReference type="ARBA" id="ARBA00004167"/>
    </source>
</evidence>
<dbReference type="STRING" id="1306861.A0A4U6X1M1"/>
<dbReference type="Pfam" id="PF01565">
    <property type="entry name" value="FAD_binding_4"/>
    <property type="match status" value="1"/>
</dbReference>
<dbReference type="InterPro" id="IPR016166">
    <property type="entry name" value="FAD-bd_PCMH"/>
</dbReference>
<dbReference type="GO" id="GO:0016020">
    <property type="term" value="C:membrane"/>
    <property type="evidence" value="ECO:0007669"/>
    <property type="project" value="UniProtKB-SubCell"/>
</dbReference>
<dbReference type="GO" id="GO:0000246">
    <property type="term" value="F:Delta24(24-1) sterol reductase activity"/>
    <property type="evidence" value="ECO:0007669"/>
    <property type="project" value="TreeGrafter"/>
</dbReference>
<evidence type="ECO:0000256" key="6">
    <source>
        <dbReference type="SAM" id="MobiDB-lite"/>
    </source>
</evidence>
<dbReference type="InterPro" id="IPR036318">
    <property type="entry name" value="FAD-bd_PCMH-like_sf"/>
</dbReference>
<dbReference type="GO" id="GO:0071949">
    <property type="term" value="F:FAD binding"/>
    <property type="evidence" value="ECO:0007669"/>
    <property type="project" value="InterPro"/>
</dbReference>
<dbReference type="Proteomes" id="UP000310108">
    <property type="component" value="Unassembled WGS sequence"/>
</dbReference>
<dbReference type="EC" id="1.3.1.72" evidence="2"/>
<evidence type="ECO:0000256" key="5">
    <source>
        <dbReference type="ARBA" id="ARBA00023136"/>
    </source>
</evidence>